<feature type="active site" description="Proton donor" evidence="6">
    <location>
        <position position="117"/>
    </location>
</feature>
<feature type="domain" description="Phosphotyrosine protein phosphatase I" evidence="7">
    <location>
        <begin position="3"/>
        <end position="143"/>
    </location>
</feature>
<dbReference type="AlphaFoldDB" id="A0A2T5MJG6"/>
<keyword evidence="3" id="KW-0378">Hydrolase</keyword>
<evidence type="ECO:0000313" key="8">
    <source>
        <dbReference type="EMBL" id="PTU32689.1"/>
    </source>
</evidence>
<dbReference type="Pfam" id="PF01451">
    <property type="entry name" value="LMWPc"/>
    <property type="match status" value="1"/>
</dbReference>
<evidence type="ECO:0000256" key="2">
    <source>
        <dbReference type="ARBA" id="ARBA00013064"/>
    </source>
</evidence>
<dbReference type="Gene3D" id="3.40.50.2300">
    <property type="match status" value="1"/>
</dbReference>
<sequence>MFKNIIVVCTGNICRSPIAEYMLREKLAGRGFNISSAGVGAMVNWPADPPACLVATANGLDMSAHRARQLTVELLTANDLVLTLDQSHSNWINSRHPQFRGRVHKILKWRENKDVEDPYQGPPSAFQTAYQDIELGISDWLKKLG</sequence>
<reference evidence="8 9" key="1">
    <citation type="submission" date="2018-04" db="EMBL/GenBank/DDBJ databases">
        <title>Novel species isolated from glacier.</title>
        <authorList>
            <person name="Liu Q."/>
            <person name="Xin Y.-H."/>
        </authorList>
    </citation>
    <scope>NUCLEOTIDE SEQUENCE [LARGE SCALE GENOMIC DNA]</scope>
    <source>
        <strain evidence="8 9">GT1R17</strain>
    </source>
</reference>
<evidence type="ECO:0000256" key="3">
    <source>
        <dbReference type="ARBA" id="ARBA00022801"/>
    </source>
</evidence>
<dbReference type="Proteomes" id="UP000244248">
    <property type="component" value="Unassembled WGS sequence"/>
</dbReference>
<evidence type="ECO:0000256" key="4">
    <source>
        <dbReference type="ARBA" id="ARBA00022912"/>
    </source>
</evidence>
<evidence type="ECO:0000256" key="6">
    <source>
        <dbReference type="PIRSR" id="PIRSR617867-1"/>
    </source>
</evidence>
<feature type="active site" description="Nucleophile" evidence="6">
    <location>
        <position position="9"/>
    </location>
</feature>
<comment type="catalytic activity">
    <reaction evidence="5">
        <text>O-phospho-L-tyrosyl-[protein] + H2O = L-tyrosyl-[protein] + phosphate</text>
        <dbReference type="Rhea" id="RHEA:10684"/>
        <dbReference type="Rhea" id="RHEA-COMP:10136"/>
        <dbReference type="Rhea" id="RHEA-COMP:20101"/>
        <dbReference type="ChEBI" id="CHEBI:15377"/>
        <dbReference type="ChEBI" id="CHEBI:43474"/>
        <dbReference type="ChEBI" id="CHEBI:46858"/>
        <dbReference type="ChEBI" id="CHEBI:61978"/>
        <dbReference type="EC" id="3.1.3.48"/>
    </reaction>
</comment>
<dbReference type="InterPro" id="IPR017867">
    <property type="entry name" value="Tyr_phospatase_low_mol_wt"/>
</dbReference>
<dbReference type="OrthoDB" id="9784339at2"/>
<protein>
    <recommendedName>
        <fullName evidence="2">protein-tyrosine-phosphatase</fullName>
        <ecNumber evidence="2">3.1.3.48</ecNumber>
    </recommendedName>
</protein>
<evidence type="ECO:0000313" key="9">
    <source>
        <dbReference type="Proteomes" id="UP000244248"/>
    </source>
</evidence>
<dbReference type="InterPro" id="IPR023485">
    <property type="entry name" value="Ptyr_pPase"/>
</dbReference>
<dbReference type="SMART" id="SM00226">
    <property type="entry name" value="LMWPc"/>
    <property type="match status" value="1"/>
</dbReference>
<dbReference type="RefSeq" id="WP_107938398.1">
    <property type="nucleotide sequence ID" value="NZ_QANS01000001.1"/>
</dbReference>
<comment type="similarity">
    <text evidence="1">Belongs to the low molecular weight phosphotyrosine protein phosphatase family.</text>
</comment>
<keyword evidence="4" id="KW-0904">Protein phosphatase</keyword>
<evidence type="ECO:0000259" key="7">
    <source>
        <dbReference type="SMART" id="SM00226"/>
    </source>
</evidence>
<dbReference type="EC" id="3.1.3.48" evidence="2"/>
<dbReference type="SUPFAM" id="SSF52788">
    <property type="entry name" value="Phosphotyrosine protein phosphatases I"/>
    <property type="match status" value="1"/>
</dbReference>
<comment type="caution">
    <text evidence="8">The sequence shown here is derived from an EMBL/GenBank/DDBJ whole genome shotgun (WGS) entry which is preliminary data.</text>
</comment>
<gene>
    <name evidence="8" type="ORF">CJD38_00770</name>
</gene>
<dbReference type="GO" id="GO:0004725">
    <property type="term" value="F:protein tyrosine phosphatase activity"/>
    <property type="evidence" value="ECO:0007669"/>
    <property type="project" value="UniProtKB-EC"/>
</dbReference>
<feature type="active site" evidence="6">
    <location>
        <position position="15"/>
    </location>
</feature>
<organism evidence="8 9">
    <name type="scientific">Stenotrophobium rhamnosiphilum</name>
    <dbReference type="NCBI Taxonomy" id="2029166"/>
    <lineage>
        <taxon>Bacteria</taxon>
        <taxon>Pseudomonadati</taxon>
        <taxon>Pseudomonadota</taxon>
        <taxon>Gammaproteobacteria</taxon>
        <taxon>Nevskiales</taxon>
        <taxon>Nevskiaceae</taxon>
        <taxon>Stenotrophobium</taxon>
    </lineage>
</organism>
<dbReference type="PANTHER" id="PTHR11717">
    <property type="entry name" value="LOW MOLECULAR WEIGHT PROTEIN TYROSINE PHOSPHATASE"/>
    <property type="match status" value="1"/>
</dbReference>
<dbReference type="PANTHER" id="PTHR11717:SF31">
    <property type="entry name" value="LOW MOLECULAR WEIGHT PROTEIN-TYROSINE-PHOSPHATASE ETP-RELATED"/>
    <property type="match status" value="1"/>
</dbReference>
<proteinExistence type="inferred from homology"/>
<keyword evidence="9" id="KW-1185">Reference proteome</keyword>
<dbReference type="PRINTS" id="PR00719">
    <property type="entry name" value="LMWPTPASE"/>
</dbReference>
<dbReference type="CDD" id="cd16343">
    <property type="entry name" value="LMWPTP"/>
    <property type="match status" value="1"/>
</dbReference>
<name>A0A2T5MJG6_9GAMM</name>
<dbReference type="InterPro" id="IPR036196">
    <property type="entry name" value="Ptyr_pPase_sf"/>
</dbReference>
<dbReference type="InterPro" id="IPR050438">
    <property type="entry name" value="LMW_PTPase"/>
</dbReference>
<accession>A0A2T5MJG6</accession>
<evidence type="ECO:0000256" key="1">
    <source>
        <dbReference type="ARBA" id="ARBA00011063"/>
    </source>
</evidence>
<dbReference type="EMBL" id="QANS01000001">
    <property type="protein sequence ID" value="PTU32689.1"/>
    <property type="molecule type" value="Genomic_DNA"/>
</dbReference>
<evidence type="ECO:0000256" key="5">
    <source>
        <dbReference type="ARBA" id="ARBA00051722"/>
    </source>
</evidence>